<dbReference type="InterPro" id="IPR057966">
    <property type="entry name" value="T4_SCAF"/>
</dbReference>
<evidence type="ECO:0000256" key="2">
    <source>
        <dbReference type="SAM" id="MobiDB-lite"/>
    </source>
</evidence>
<sequence>MSKIEEKTLDENAVTKNAKPGDPMPKTEGGTPELGGIQDLGGPTPMNSKPDDDSNKFNIKVNKGATPPQTKPSDASGQKAEFSTKGDVKAGHEPEGEVIAEDEVQNEVIEVDLSADVQALTEGEDLSEEFKEKAKTIFEAAVVSRLNEELDRMHEEYAKVLEEEIETVKKDLAEKVDDYLSYSVKNWMDANSLAIEHGIKNEMAENVLDGIKKVFVENHIEIPDEKLDLVDEMTSQLDQMEDKLNQSIEENVSLTKEIGGYIKNGIVNEASEGLTLSQREKLSALAEAVEFDDVESYKEKIQTLRESYFSTKSAEAASAPSEDNEVANPEPINEGMDAYVKALSRWSK</sequence>
<feature type="coiled-coil region" evidence="1">
    <location>
        <begin position="230"/>
        <end position="257"/>
    </location>
</feature>
<keyword evidence="4" id="KW-1185">Reference proteome</keyword>
<name>A0A0C5AE01_9CAUD</name>
<keyword evidence="1" id="KW-0175">Coiled coil</keyword>
<protein>
    <submittedName>
        <fullName evidence="3">Prohead core protein</fullName>
    </submittedName>
</protein>
<proteinExistence type="predicted"/>
<feature type="compositionally biased region" description="Basic and acidic residues" evidence="2">
    <location>
        <begin position="82"/>
        <end position="93"/>
    </location>
</feature>
<dbReference type="KEGG" id="vg:26516680"/>
<evidence type="ECO:0000256" key="1">
    <source>
        <dbReference type="SAM" id="Coils"/>
    </source>
</evidence>
<dbReference type="GeneID" id="26516680"/>
<dbReference type="Proteomes" id="UP000032135">
    <property type="component" value="Segment"/>
</dbReference>
<feature type="region of interest" description="Disordered" evidence="2">
    <location>
        <begin position="1"/>
        <end position="93"/>
    </location>
</feature>
<gene>
    <name evidence="3" type="ORF">PTIM40_135</name>
</gene>
<evidence type="ECO:0000313" key="4">
    <source>
        <dbReference type="Proteomes" id="UP000032135"/>
    </source>
</evidence>
<feature type="region of interest" description="Disordered" evidence="2">
    <location>
        <begin position="312"/>
        <end position="334"/>
    </location>
</feature>
<feature type="coiled-coil region" evidence="1">
    <location>
        <begin position="143"/>
        <end position="178"/>
    </location>
</feature>
<evidence type="ECO:0000313" key="3">
    <source>
        <dbReference type="EMBL" id="AJK27562.1"/>
    </source>
</evidence>
<accession>A0A0C5AE01</accession>
<dbReference type="EMBL" id="KP211958">
    <property type="protein sequence ID" value="AJK27562.1"/>
    <property type="molecule type" value="Genomic_DNA"/>
</dbReference>
<dbReference type="Pfam" id="PF25623">
    <property type="entry name" value="T4_CASP"/>
    <property type="match status" value="1"/>
</dbReference>
<feature type="compositionally biased region" description="Basic and acidic residues" evidence="2">
    <location>
        <begin position="1"/>
        <end position="10"/>
    </location>
</feature>
<dbReference type="OrthoDB" id="10804at10239"/>
<reference evidence="3 4" key="1">
    <citation type="submission" date="2014-11" db="EMBL/GenBank/DDBJ databases">
        <authorList>
            <person name="Fedida A."/>
            <person name="Lindell D."/>
        </authorList>
    </citation>
    <scope>NUCLEOTIDE SEQUENCE [LARGE SCALE GENOMIC DNA]</scope>
</reference>
<organism evidence="3 4">
    <name type="scientific">Cyanophage P-TIM40</name>
    <dbReference type="NCBI Taxonomy" id="1589733"/>
    <lineage>
        <taxon>Viruses</taxon>
        <taxon>Duplodnaviria</taxon>
        <taxon>Heunggongvirae</taxon>
        <taxon>Uroviricota</taxon>
        <taxon>Caudoviricetes</taxon>
        <taxon>Pantevenvirales</taxon>
        <taxon>Kyanoviridae</taxon>
        <taxon>Libanvirus</taxon>
        <taxon>Libanvirus ptim40</taxon>
    </lineage>
</organism>
<feature type="compositionally biased region" description="Polar residues" evidence="2">
    <location>
        <begin position="67"/>
        <end position="76"/>
    </location>
</feature>
<dbReference type="RefSeq" id="YP_009188210.1">
    <property type="nucleotide sequence ID" value="NC_028663.1"/>
</dbReference>